<dbReference type="PANTHER" id="PTHR33053">
    <property type="entry name" value="PROTEIN, PUTATIVE-RELATED"/>
    <property type="match status" value="1"/>
</dbReference>
<name>A0A6G0Y705_APHCR</name>
<sequence length="827" mass="95831">MRSVKLKVLSLKYFKVKISCEIFHTHNPKYNTVQEPSPGNSTSSLMSLGNLNQINQYDNISFTNSTTTYTTLLPPEINNINISSDNTNENNTNKKLLELQMLTLEILKRIDAKLELLEMKMHGGKPLNNLYDEAFLSLFPFKTIESINNAEERLKAEEKFERQLSYYINQVGGTCVKNFVKRVFTKLFTNELATKFSWTGFRQNQALQNLKIVNIIKDTAINTFQTKESDFENHVKDWFRHALQRLKREEEKIKIRKRKNNESLSRRHFLRRTQDNVSNHVTMLFQNTNRKENHNLFCYQNPGDVSEVIDVPVSTISSVILPTNLYNCTEPQINYSVTGSETFITDNNKCNINMNYNDNIDTNDTDTLSIKLQKWVAKFHVSHNCLNSLLTILRSENLNLPKDARTLLRTPKANFHTIISVPPGCDAPAKAFVLNVKGHNAYHGCNSCIVEGSFINNRMAYLDMNASLRTDQSFRIKQDEFYHKDSSPLEDLPIDITKTVVIEYMHNICLGVTKRLITFWTKGKKPVRLLKPEEVSEELDSLKPLMPSEFNRLPRSLDEVEFWKATEFRTFVLYIGPVVLRGRLKQSFYNHFMLLHCAIRLLICPETCHTHNSIAKTLLNKFVHDYPYLYGEEYVGYNVHNLIHVADFVLIHGALDTFSAFKYENYLQFIKKSSKNSRYPLQDTYNRIIEQVNTQAHCNPLNYPILKNEINSDDSIDKNLYEKVILKNFVVSSKSIRDKYFILKNNEIVEVKKIIKHSNGQIQLIVSPLNYCNMYQDPISSCLIKSFYTNNNNHNYSKLIDLDCLKNKCLYIPTGSKSIAIALLHEL</sequence>
<dbReference type="InterPro" id="IPR032071">
    <property type="entry name" value="DUF4806"/>
</dbReference>
<protein>
    <recommendedName>
        <fullName evidence="1">DUF4806 domain-containing protein</fullName>
    </recommendedName>
</protein>
<dbReference type="AlphaFoldDB" id="A0A6G0Y705"/>
<evidence type="ECO:0000313" key="3">
    <source>
        <dbReference type="Proteomes" id="UP000478052"/>
    </source>
</evidence>
<gene>
    <name evidence="2" type="ORF">FWK35_00020895</name>
</gene>
<reference evidence="2 3" key="1">
    <citation type="submission" date="2019-08" db="EMBL/GenBank/DDBJ databases">
        <title>Whole genome of Aphis craccivora.</title>
        <authorList>
            <person name="Voronova N.V."/>
            <person name="Shulinski R.S."/>
            <person name="Bandarenka Y.V."/>
            <person name="Zhorov D.G."/>
            <person name="Warner D."/>
        </authorList>
    </citation>
    <scope>NUCLEOTIDE SEQUENCE [LARGE SCALE GENOMIC DNA]</scope>
    <source>
        <strain evidence="2">180601</strain>
        <tissue evidence="2">Whole Body</tissue>
    </source>
</reference>
<evidence type="ECO:0000313" key="2">
    <source>
        <dbReference type="EMBL" id="KAF0750177.1"/>
    </source>
</evidence>
<keyword evidence="3" id="KW-1185">Reference proteome</keyword>
<proteinExistence type="predicted"/>
<dbReference type="Proteomes" id="UP000478052">
    <property type="component" value="Unassembled WGS sequence"/>
</dbReference>
<feature type="domain" description="DUF4806" evidence="1">
    <location>
        <begin position="139"/>
        <end position="213"/>
    </location>
</feature>
<comment type="caution">
    <text evidence="2">The sequence shown here is derived from an EMBL/GenBank/DDBJ whole genome shotgun (WGS) entry which is preliminary data.</text>
</comment>
<dbReference type="PANTHER" id="PTHR33053:SF24">
    <property type="entry name" value="TRANSPOSASE DOMAIN-CONTAINING PROTEIN"/>
    <property type="match status" value="1"/>
</dbReference>
<dbReference type="EMBL" id="VUJU01005818">
    <property type="protein sequence ID" value="KAF0750177.1"/>
    <property type="molecule type" value="Genomic_DNA"/>
</dbReference>
<evidence type="ECO:0000259" key="1">
    <source>
        <dbReference type="Pfam" id="PF16064"/>
    </source>
</evidence>
<dbReference type="Pfam" id="PF16064">
    <property type="entry name" value="DUF4806"/>
    <property type="match status" value="1"/>
</dbReference>
<accession>A0A6G0Y705</accession>
<dbReference type="OrthoDB" id="6609937at2759"/>
<organism evidence="2 3">
    <name type="scientific">Aphis craccivora</name>
    <name type="common">Cowpea aphid</name>
    <dbReference type="NCBI Taxonomy" id="307492"/>
    <lineage>
        <taxon>Eukaryota</taxon>
        <taxon>Metazoa</taxon>
        <taxon>Ecdysozoa</taxon>
        <taxon>Arthropoda</taxon>
        <taxon>Hexapoda</taxon>
        <taxon>Insecta</taxon>
        <taxon>Pterygota</taxon>
        <taxon>Neoptera</taxon>
        <taxon>Paraneoptera</taxon>
        <taxon>Hemiptera</taxon>
        <taxon>Sternorrhyncha</taxon>
        <taxon>Aphidomorpha</taxon>
        <taxon>Aphidoidea</taxon>
        <taxon>Aphididae</taxon>
        <taxon>Aphidini</taxon>
        <taxon>Aphis</taxon>
        <taxon>Aphis</taxon>
    </lineage>
</organism>